<sequence>MKLNCDMGESYGQWQMGNDEKVMPHVHQANIACGFHASDPEHMANTIRLAKTHHVSIGAHPGYPDLLGFGRRSMKLSAAELTHYLHYQISALQGMCQLQGGTLEYVKPHGALYLDMMQDEAILTTVMQAVAAFTPALPLMIQASSQHEHHQALAQTSGLTLLFEAFADRRYQDNGQLTPRSQAGAVLSAEQMLCQAQLLASEGIITTESGHALTFPVDSLCVHGDNPATVAVIAKLKLLLSNTHWPR</sequence>
<dbReference type="InterPro" id="IPR011330">
    <property type="entry name" value="Glyco_hydro/deAcase_b/a-brl"/>
</dbReference>
<accession>A0A418YCF5</accession>
<gene>
    <name evidence="1" type="primary">pxpA</name>
    <name evidence="1" type="ORF">D1Z90_14455</name>
</gene>
<keyword evidence="2" id="KW-1185">Reference proteome</keyword>
<proteinExistence type="predicted"/>
<dbReference type="Pfam" id="PF03746">
    <property type="entry name" value="LamB_YcsF"/>
    <property type="match status" value="1"/>
</dbReference>
<reference evidence="1 2" key="2">
    <citation type="submission" date="2019-01" db="EMBL/GenBank/DDBJ databases">
        <title>Motilimonas pumilus sp. nov., isolated from the gut of sea cucumber (Apostichopus japonicus).</title>
        <authorList>
            <person name="Wang F.-Q."/>
            <person name="Ren L.-H."/>
            <person name="Lin Y.-W."/>
            <person name="Sun G.-H."/>
            <person name="Du Z.-J."/>
            <person name="Zhao J.-X."/>
            <person name="Liu X.-J."/>
            <person name="Liu L.-J."/>
        </authorList>
    </citation>
    <scope>NUCLEOTIDE SEQUENCE [LARGE SCALE GENOMIC DNA]</scope>
    <source>
        <strain evidence="1 2">PLHSC7-2</strain>
    </source>
</reference>
<dbReference type="PANTHER" id="PTHR30292">
    <property type="entry name" value="UNCHARACTERIZED PROTEIN YBGL-RELATED"/>
    <property type="match status" value="1"/>
</dbReference>
<dbReference type="NCBIfam" id="NF003814">
    <property type="entry name" value="PRK05406.1-3"/>
    <property type="match status" value="1"/>
</dbReference>
<keyword evidence="1" id="KW-0378">Hydrolase</keyword>
<dbReference type="OrthoDB" id="9773478at2"/>
<evidence type="ECO:0000313" key="2">
    <source>
        <dbReference type="Proteomes" id="UP000283255"/>
    </source>
</evidence>
<protein>
    <submittedName>
        <fullName evidence="1">5-oxoprolinase subunit PxpA</fullName>
        <ecNumber evidence="1">3.5.2.9</ecNumber>
    </submittedName>
</protein>
<evidence type="ECO:0000313" key="1">
    <source>
        <dbReference type="EMBL" id="RJG42142.1"/>
    </source>
</evidence>
<dbReference type="GO" id="GO:0005975">
    <property type="term" value="P:carbohydrate metabolic process"/>
    <property type="evidence" value="ECO:0007669"/>
    <property type="project" value="InterPro"/>
</dbReference>
<dbReference type="PANTHER" id="PTHR30292:SF0">
    <property type="entry name" value="5-OXOPROLINASE SUBUNIT A"/>
    <property type="match status" value="1"/>
</dbReference>
<dbReference type="GO" id="GO:0017168">
    <property type="term" value="F:5-oxoprolinase (ATP-hydrolyzing) activity"/>
    <property type="evidence" value="ECO:0007669"/>
    <property type="project" value="UniProtKB-EC"/>
</dbReference>
<dbReference type="CDD" id="cd10787">
    <property type="entry name" value="LamB_YcsF_like"/>
    <property type="match status" value="1"/>
</dbReference>
<dbReference type="EMBL" id="QZCH01000020">
    <property type="protein sequence ID" value="RJG42142.1"/>
    <property type="molecule type" value="Genomic_DNA"/>
</dbReference>
<dbReference type="InterPro" id="IPR005501">
    <property type="entry name" value="LamB/YcsF/PxpA-like"/>
</dbReference>
<dbReference type="AlphaFoldDB" id="A0A418YCF5"/>
<dbReference type="Proteomes" id="UP000283255">
    <property type="component" value="Unassembled WGS sequence"/>
</dbReference>
<dbReference type="NCBIfam" id="NF003816">
    <property type="entry name" value="PRK05406.1-5"/>
    <property type="match status" value="1"/>
</dbReference>
<dbReference type="SUPFAM" id="SSF88713">
    <property type="entry name" value="Glycoside hydrolase/deacetylase"/>
    <property type="match status" value="1"/>
</dbReference>
<organism evidence="1 2">
    <name type="scientific">Motilimonas pumila</name>
    <dbReference type="NCBI Taxonomy" id="2303987"/>
    <lineage>
        <taxon>Bacteria</taxon>
        <taxon>Pseudomonadati</taxon>
        <taxon>Pseudomonadota</taxon>
        <taxon>Gammaproteobacteria</taxon>
        <taxon>Alteromonadales</taxon>
        <taxon>Alteromonadales genera incertae sedis</taxon>
        <taxon>Motilimonas</taxon>
    </lineage>
</organism>
<name>A0A418YCF5_9GAMM</name>
<comment type="caution">
    <text evidence="1">The sequence shown here is derived from an EMBL/GenBank/DDBJ whole genome shotgun (WGS) entry which is preliminary data.</text>
</comment>
<reference evidence="1 2" key="1">
    <citation type="submission" date="2018-09" db="EMBL/GenBank/DDBJ databases">
        <authorList>
            <person name="Wang F."/>
        </authorList>
    </citation>
    <scope>NUCLEOTIDE SEQUENCE [LARGE SCALE GENOMIC DNA]</scope>
    <source>
        <strain evidence="1 2">PLHSC7-2</strain>
    </source>
</reference>
<dbReference type="RefSeq" id="WP_119911494.1">
    <property type="nucleotide sequence ID" value="NZ_QZCH01000020.1"/>
</dbReference>
<dbReference type="EC" id="3.5.2.9" evidence="1"/>
<dbReference type="Gene3D" id="3.20.20.370">
    <property type="entry name" value="Glycoside hydrolase/deacetylase"/>
    <property type="match status" value="1"/>
</dbReference>